<dbReference type="Proteomes" id="UP000294933">
    <property type="component" value="Unassembled WGS sequence"/>
</dbReference>
<evidence type="ECO:0000313" key="4">
    <source>
        <dbReference type="Proteomes" id="UP000294933"/>
    </source>
</evidence>
<feature type="non-terminal residue" evidence="3">
    <location>
        <position position="1"/>
    </location>
</feature>
<dbReference type="GO" id="GO:0060090">
    <property type="term" value="F:molecular adaptor activity"/>
    <property type="evidence" value="ECO:0007669"/>
    <property type="project" value="TreeGrafter"/>
</dbReference>
<name>A0A4Y7PHE0_9AGAM</name>
<dbReference type="SMART" id="SM00028">
    <property type="entry name" value="TPR"/>
    <property type="match status" value="2"/>
</dbReference>
<dbReference type="GO" id="GO:0072380">
    <property type="term" value="C:TRC complex"/>
    <property type="evidence" value="ECO:0007669"/>
    <property type="project" value="TreeGrafter"/>
</dbReference>
<dbReference type="GO" id="GO:0006620">
    <property type="term" value="P:post-translational protein targeting to endoplasmic reticulum membrane"/>
    <property type="evidence" value="ECO:0007669"/>
    <property type="project" value="TreeGrafter"/>
</dbReference>
<evidence type="ECO:0000256" key="1">
    <source>
        <dbReference type="ARBA" id="ARBA00022737"/>
    </source>
</evidence>
<dbReference type="SUPFAM" id="SSF48452">
    <property type="entry name" value="TPR-like"/>
    <property type="match status" value="1"/>
</dbReference>
<protein>
    <submittedName>
        <fullName evidence="3">TPR-like protein</fullName>
    </submittedName>
</protein>
<keyword evidence="4" id="KW-1185">Reference proteome</keyword>
<dbReference type="InterPro" id="IPR047150">
    <property type="entry name" value="SGT"/>
</dbReference>
<sequence>AISLKNAGNALYASQDYIQAYEKFTSAIELDSKNAILFSNRAACALAMNRYAVKLDPKYAKGWSGLAKCRDDAANYIGAVVAWRKAVECSPTTNLSPAE</sequence>
<proteinExistence type="predicted"/>
<dbReference type="EMBL" id="ML170365">
    <property type="protein sequence ID" value="TDL14242.1"/>
    <property type="molecule type" value="Genomic_DNA"/>
</dbReference>
<accession>A0A4Y7PHE0</accession>
<keyword evidence="2" id="KW-0802">TPR repeat</keyword>
<dbReference type="GO" id="GO:0016020">
    <property type="term" value="C:membrane"/>
    <property type="evidence" value="ECO:0007669"/>
    <property type="project" value="TreeGrafter"/>
</dbReference>
<dbReference type="InterPro" id="IPR019734">
    <property type="entry name" value="TPR_rpt"/>
</dbReference>
<gene>
    <name evidence="3" type="ORF">BD410DRAFT_703863</name>
</gene>
<feature type="non-terminal residue" evidence="3">
    <location>
        <position position="99"/>
    </location>
</feature>
<dbReference type="VEuPathDB" id="FungiDB:BD410DRAFT_703863"/>
<evidence type="ECO:0000256" key="2">
    <source>
        <dbReference type="ARBA" id="ARBA00022803"/>
    </source>
</evidence>
<dbReference type="PANTHER" id="PTHR45831:SF2">
    <property type="entry name" value="LD24721P"/>
    <property type="match status" value="1"/>
</dbReference>
<reference evidence="3 4" key="1">
    <citation type="submission" date="2018-06" db="EMBL/GenBank/DDBJ databases">
        <title>A transcriptomic atlas of mushroom development highlights an independent origin of complex multicellularity.</title>
        <authorList>
            <consortium name="DOE Joint Genome Institute"/>
            <person name="Krizsan K."/>
            <person name="Almasi E."/>
            <person name="Merenyi Z."/>
            <person name="Sahu N."/>
            <person name="Viragh M."/>
            <person name="Koszo T."/>
            <person name="Mondo S."/>
            <person name="Kiss B."/>
            <person name="Balint B."/>
            <person name="Kues U."/>
            <person name="Barry K."/>
            <person name="Hegedus J.C."/>
            <person name="Henrissat B."/>
            <person name="Johnson J."/>
            <person name="Lipzen A."/>
            <person name="Ohm R."/>
            <person name="Nagy I."/>
            <person name="Pangilinan J."/>
            <person name="Yan J."/>
            <person name="Xiong Y."/>
            <person name="Grigoriev I.V."/>
            <person name="Hibbett D.S."/>
            <person name="Nagy L.G."/>
        </authorList>
    </citation>
    <scope>NUCLEOTIDE SEQUENCE [LARGE SCALE GENOMIC DNA]</scope>
    <source>
        <strain evidence="3 4">SZMC22713</strain>
    </source>
</reference>
<dbReference type="PANTHER" id="PTHR45831">
    <property type="entry name" value="LD24721P"/>
    <property type="match status" value="1"/>
</dbReference>
<dbReference type="STRING" id="50990.A0A4Y7PHE0"/>
<dbReference type="OrthoDB" id="2423701at2759"/>
<evidence type="ECO:0000313" key="3">
    <source>
        <dbReference type="EMBL" id="TDL14242.1"/>
    </source>
</evidence>
<dbReference type="InterPro" id="IPR011990">
    <property type="entry name" value="TPR-like_helical_dom_sf"/>
</dbReference>
<dbReference type="Gene3D" id="1.25.40.10">
    <property type="entry name" value="Tetratricopeptide repeat domain"/>
    <property type="match status" value="2"/>
</dbReference>
<dbReference type="AlphaFoldDB" id="A0A4Y7PHE0"/>
<keyword evidence="1" id="KW-0677">Repeat</keyword>
<organism evidence="3 4">
    <name type="scientific">Rickenella mellea</name>
    <dbReference type="NCBI Taxonomy" id="50990"/>
    <lineage>
        <taxon>Eukaryota</taxon>
        <taxon>Fungi</taxon>
        <taxon>Dikarya</taxon>
        <taxon>Basidiomycota</taxon>
        <taxon>Agaricomycotina</taxon>
        <taxon>Agaricomycetes</taxon>
        <taxon>Hymenochaetales</taxon>
        <taxon>Rickenellaceae</taxon>
        <taxon>Rickenella</taxon>
    </lineage>
</organism>